<protein>
    <recommendedName>
        <fullName evidence="8">Phosphate-specific transport system accessory protein PhoU</fullName>
    </recommendedName>
</protein>
<dbReference type="EMBL" id="BKCM01000002">
    <property type="protein sequence ID" value="GEQ99950.1"/>
    <property type="molecule type" value="Genomic_DNA"/>
</dbReference>
<evidence type="ECO:0000256" key="4">
    <source>
        <dbReference type="ARBA" id="ARBA00022448"/>
    </source>
</evidence>
<comment type="function">
    <text evidence="7 8">Plays a role in the regulation of phosphate uptake.</text>
</comment>
<evidence type="ECO:0000313" key="12">
    <source>
        <dbReference type="EMBL" id="GEQ99950.1"/>
    </source>
</evidence>
<comment type="subunit">
    <text evidence="3 8">Homodimer.</text>
</comment>
<reference evidence="13 14" key="1">
    <citation type="submission" date="2019-09" db="EMBL/GenBank/DDBJ databases">
        <title>NBRP : Genome information of microbial organism related human and environment.</title>
        <authorList>
            <person name="Hattori M."/>
            <person name="Oshima K."/>
            <person name="Inaba H."/>
            <person name="Suda W."/>
            <person name="Sakamoto M."/>
            <person name="Iino T."/>
            <person name="Kitahara M."/>
            <person name="Oshida Y."/>
            <person name="Iida T."/>
            <person name="Kudo T."/>
            <person name="Itoh T."/>
            <person name="Ohkuma M."/>
        </authorList>
    </citation>
    <scope>NUCLEOTIDE SEQUENCE [LARGE SCALE GENOMIC DNA]</scope>
    <source>
        <strain evidence="11 13">Hi-2</strain>
        <strain evidence="12 14">Mie-1</strain>
    </source>
</reference>
<feature type="domain" description="PhoU" evidence="10">
    <location>
        <begin position="122"/>
        <end position="206"/>
    </location>
</feature>
<evidence type="ECO:0000256" key="3">
    <source>
        <dbReference type="ARBA" id="ARBA00011738"/>
    </source>
</evidence>
<dbReference type="NCBIfam" id="TIGR02135">
    <property type="entry name" value="phoU_full"/>
    <property type="match status" value="1"/>
</dbReference>
<accession>A0A5A7MSS7</accession>
<dbReference type="EMBL" id="BKCL01000004">
    <property type="protein sequence ID" value="GEQ97929.1"/>
    <property type="molecule type" value="Genomic_DNA"/>
</dbReference>
<sequence>MRHTVQAYDQELNHLQAILTQMGGLAEQELAKAIEALSARDPEAAALVIAMDKKLDALELEADDHVIQMIARRSPVADDLRDIVSALKIASMLERIGDFAKNIAKRVTVISEAAPVKPALTIPRMAQEAQTMVREVLEAYVEKDTAKAVKVWRSDDRVDALYNSLFRELLTYMMESPSSITQSTHLLFIAKNIERIGDQATNIAEVIYFAVEGKALEDTRPKGDMTSFASVEGSESTSADPEHSKDSLQ</sequence>
<dbReference type="GO" id="GO:0030643">
    <property type="term" value="P:intracellular phosphate ion homeostasis"/>
    <property type="evidence" value="ECO:0007669"/>
    <property type="project" value="InterPro"/>
</dbReference>
<evidence type="ECO:0000256" key="1">
    <source>
        <dbReference type="ARBA" id="ARBA00004496"/>
    </source>
</evidence>
<organism evidence="12 14">
    <name type="scientific">Iodidimonas gelatinilytica</name>
    <dbReference type="NCBI Taxonomy" id="1236966"/>
    <lineage>
        <taxon>Bacteria</taxon>
        <taxon>Pseudomonadati</taxon>
        <taxon>Pseudomonadota</taxon>
        <taxon>Alphaproteobacteria</taxon>
        <taxon>Iodidimonadales</taxon>
        <taxon>Iodidimonadaceae</taxon>
        <taxon>Iodidimonas</taxon>
    </lineage>
</organism>
<dbReference type="Pfam" id="PF01895">
    <property type="entry name" value="PhoU"/>
    <property type="match status" value="2"/>
</dbReference>
<comment type="subcellular location">
    <subcellularLocation>
        <location evidence="1 8">Cytoplasm</location>
    </subcellularLocation>
</comment>
<feature type="compositionally biased region" description="Basic and acidic residues" evidence="9">
    <location>
        <begin position="240"/>
        <end position="249"/>
    </location>
</feature>
<dbReference type="GO" id="GO:0005737">
    <property type="term" value="C:cytoplasm"/>
    <property type="evidence" value="ECO:0007669"/>
    <property type="project" value="UniProtKB-SubCell"/>
</dbReference>
<dbReference type="PANTHER" id="PTHR42930:SF3">
    <property type="entry name" value="PHOSPHATE-SPECIFIC TRANSPORT SYSTEM ACCESSORY PROTEIN PHOU"/>
    <property type="match status" value="1"/>
</dbReference>
<gene>
    <name evidence="11" type="ORF">JCM17844_15660</name>
    <name evidence="12" type="ORF">JCM17845_05740</name>
</gene>
<evidence type="ECO:0000259" key="10">
    <source>
        <dbReference type="Pfam" id="PF01895"/>
    </source>
</evidence>
<evidence type="ECO:0000256" key="2">
    <source>
        <dbReference type="ARBA" id="ARBA00008107"/>
    </source>
</evidence>
<dbReference type="RefSeq" id="WP_150000314.1">
    <property type="nucleotide sequence ID" value="NZ_BKCL01000004.1"/>
</dbReference>
<dbReference type="Proteomes" id="UP000325187">
    <property type="component" value="Unassembled WGS sequence"/>
</dbReference>
<dbReference type="GO" id="GO:0006817">
    <property type="term" value="P:phosphate ion transport"/>
    <property type="evidence" value="ECO:0007669"/>
    <property type="project" value="UniProtKB-KW"/>
</dbReference>
<evidence type="ECO:0000313" key="11">
    <source>
        <dbReference type="EMBL" id="GEQ97929.1"/>
    </source>
</evidence>
<dbReference type="InterPro" id="IPR026022">
    <property type="entry name" value="PhoU_dom"/>
</dbReference>
<dbReference type="GO" id="GO:0045936">
    <property type="term" value="P:negative regulation of phosphate metabolic process"/>
    <property type="evidence" value="ECO:0007669"/>
    <property type="project" value="InterPro"/>
</dbReference>
<dbReference type="PIRSF" id="PIRSF003107">
    <property type="entry name" value="PhoU"/>
    <property type="match status" value="1"/>
</dbReference>
<evidence type="ECO:0000313" key="14">
    <source>
        <dbReference type="Proteomes" id="UP000325187"/>
    </source>
</evidence>
<dbReference type="Gene3D" id="1.20.58.220">
    <property type="entry name" value="Phosphate transport system protein phou homolog 2, domain 2"/>
    <property type="match status" value="1"/>
</dbReference>
<comment type="similarity">
    <text evidence="2 8">Belongs to the PhoU family.</text>
</comment>
<evidence type="ECO:0000256" key="9">
    <source>
        <dbReference type="SAM" id="MobiDB-lite"/>
    </source>
</evidence>
<evidence type="ECO:0000256" key="8">
    <source>
        <dbReference type="PIRNR" id="PIRNR003107"/>
    </source>
</evidence>
<evidence type="ECO:0000256" key="6">
    <source>
        <dbReference type="ARBA" id="ARBA00022592"/>
    </source>
</evidence>
<feature type="domain" description="PhoU" evidence="10">
    <location>
        <begin position="19"/>
        <end position="107"/>
    </location>
</feature>
<evidence type="ECO:0000256" key="7">
    <source>
        <dbReference type="ARBA" id="ARBA00056181"/>
    </source>
</evidence>
<keyword evidence="6 8" id="KW-0592">Phosphate transport</keyword>
<keyword evidence="14" id="KW-1185">Reference proteome</keyword>
<proteinExistence type="inferred from homology"/>
<dbReference type="SUPFAM" id="SSF109755">
    <property type="entry name" value="PhoU-like"/>
    <property type="match status" value="1"/>
</dbReference>
<dbReference type="FunFam" id="1.20.58.220:FF:000004">
    <property type="entry name" value="Phosphate-specific transport system accessory protein PhoU"/>
    <property type="match status" value="1"/>
</dbReference>
<dbReference type="InterPro" id="IPR028366">
    <property type="entry name" value="PhoU"/>
</dbReference>
<evidence type="ECO:0000256" key="5">
    <source>
        <dbReference type="ARBA" id="ARBA00022490"/>
    </source>
</evidence>
<dbReference type="InterPro" id="IPR038078">
    <property type="entry name" value="PhoU-like_sf"/>
</dbReference>
<dbReference type="AlphaFoldDB" id="A0A5A7MVC4"/>
<evidence type="ECO:0000313" key="13">
    <source>
        <dbReference type="Proteomes" id="UP000322084"/>
    </source>
</evidence>
<comment type="caution">
    <text evidence="12">The sequence shown here is derived from an EMBL/GenBank/DDBJ whole genome shotgun (WGS) entry which is preliminary data.</text>
</comment>
<keyword evidence="4 8" id="KW-0813">Transport</keyword>
<dbReference type="Proteomes" id="UP000322084">
    <property type="component" value="Unassembled WGS sequence"/>
</dbReference>
<name>A0A5A7MVC4_9PROT</name>
<keyword evidence="5 8" id="KW-0963">Cytoplasm</keyword>
<dbReference type="PANTHER" id="PTHR42930">
    <property type="entry name" value="PHOSPHATE-SPECIFIC TRANSPORT SYSTEM ACCESSORY PROTEIN PHOU"/>
    <property type="match status" value="1"/>
</dbReference>
<feature type="region of interest" description="Disordered" evidence="9">
    <location>
        <begin position="219"/>
        <end position="249"/>
    </location>
</feature>
<feature type="compositionally biased region" description="Polar residues" evidence="9">
    <location>
        <begin position="227"/>
        <end position="239"/>
    </location>
</feature>
<accession>A0A5A7MVC4</accession>